<gene>
    <name evidence="1" type="ORF">EYF80_049316</name>
</gene>
<name>A0A4Z2FH22_9TELE</name>
<dbReference type="AlphaFoldDB" id="A0A4Z2FH22"/>
<comment type="caution">
    <text evidence="1">The sequence shown here is derived from an EMBL/GenBank/DDBJ whole genome shotgun (WGS) entry which is preliminary data.</text>
</comment>
<accession>A0A4Z2FH22</accession>
<proteinExistence type="predicted"/>
<keyword evidence="2" id="KW-1185">Reference proteome</keyword>
<protein>
    <submittedName>
        <fullName evidence="1">Uncharacterized protein</fullName>
    </submittedName>
</protein>
<organism evidence="1 2">
    <name type="scientific">Liparis tanakae</name>
    <name type="common">Tanaka's snailfish</name>
    <dbReference type="NCBI Taxonomy" id="230148"/>
    <lineage>
        <taxon>Eukaryota</taxon>
        <taxon>Metazoa</taxon>
        <taxon>Chordata</taxon>
        <taxon>Craniata</taxon>
        <taxon>Vertebrata</taxon>
        <taxon>Euteleostomi</taxon>
        <taxon>Actinopterygii</taxon>
        <taxon>Neopterygii</taxon>
        <taxon>Teleostei</taxon>
        <taxon>Neoteleostei</taxon>
        <taxon>Acanthomorphata</taxon>
        <taxon>Eupercaria</taxon>
        <taxon>Perciformes</taxon>
        <taxon>Cottioidei</taxon>
        <taxon>Cottales</taxon>
        <taxon>Liparidae</taxon>
        <taxon>Liparis</taxon>
    </lineage>
</organism>
<dbReference type="Proteomes" id="UP000314294">
    <property type="component" value="Unassembled WGS sequence"/>
</dbReference>
<evidence type="ECO:0000313" key="2">
    <source>
        <dbReference type="Proteomes" id="UP000314294"/>
    </source>
</evidence>
<sequence>MEKGNGKKGPQIPMKVMALGRAEHHSTTVPPKRLGFTVQINSLGIIPAWGRQELLLLPTEKTNENLIDHKELKRTGSVNLRVGTEQSLECSAADTQSSQQHTLGFTSAAHQNLNYNRNYSFDSTCVCSDSRVHLHLRFDQRLAGDCQEEID</sequence>
<dbReference type="EMBL" id="SRLO01001182">
    <property type="protein sequence ID" value="TNN40517.1"/>
    <property type="molecule type" value="Genomic_DNA"/>
</dbReference>
<reference evidence="1 2" key="1">
    <citation type="submission" date="2019-03" db="EMBL/GenBank/DDBJ databases">
        <title>First draft genome of Liparis tanakae, snailfish: a comprehensive survey of snailfish specific genes.</title>
        <authorList>
            <person name="Kim W."/>
            <person name="Song I."/>
            <person name="Jeong J.-H."/>
            <person name="Kim D."/>
            <person name="Kim S."/>
            <person name="Ryu S."/>
            <person name="Song J.Y."/>
            <person name="Lee S.K."/>
        </authorList>
    </citation>
    <scope>NUCLEOTIDE SEQUENCE [LARGE SCALE GENOMIC DNA]</scope>
    <source>
        <tissue evidence="1">Muscle</tissue>
    </source>
</reference>
<evidence type="ECO:0000313" key="1">
    <source>
        <dbReference type="EMBL" id="TNN40517.1"/>
    </source>
</evidence>